<dbReference type="SUPFAM" id="SSF53686">
    <property type="entry name" value="Tryptophan synthase beta subunit-like PLP-dependent enzymes"/>
    <property type="match status" value="1"/>
</dbReference>
<accession>A0A7T7CAI8</accession>
<name>A0A7T7CAI8_9BACI</name>
<dbReference type="GO" id="GO:1901605">
    <property type="term" value="P:alpha-amino acid metabolic process"/>
    <property type="evidence" value="ECO:0007669"/>
    <property type="project" value="UniProtKB-ARBA"/>
</dbReference>
<reference evidence="1 2" key="1">
    <citation type="submission" date="2020-06" db="EMBL/GenBank/DDBJ databases">
        <title>Genomic analysis of Salicibibacter sp. NKC5-3.</title>
        <authorList>
            <person name="Oh Y.J."/>
        </authorList>
    </citation>
    <scope>NUCLEOTIDE SEQUENCE [LARGE SCALE GENOMIC DNA]</scope>
    <source>
        <strain evidence="1 2">NKC5-3</strain>
    </source>
</reference>
<dbReference type="KEGG" id="scia:HUG15_04545"/>
<organism evidence="1 2">
    <name type="scientific">Salicibibacter cibarius</name>
    <dbReference type="NCBI Taxonomy" id="2743000"/>
    <lineage>
        <taxon>Bacteria</taxon>
        <taxon>Bacillati</taxon>
        <taxon>Bacillota</taxon>
        <taxon>Bacilli</taxon>
        <taxon>Bacillales</taxon>
        <taxon>Bacillaceae</taxon>
        <taxon>Salicibibacter</taxon>
    </lineage>
</organism>
<proteinExistence type="predicted"/>
<evidence type="ECO:0000313" key="2">
    <source>
        <dbReference type="Proteomes" id="UP000595823"/>
    </source>
</evidence>
<evidence type="ECO:0000313" key="1">
    <source>
        <dbReference type="EMBL" id="QQK74942.1"/>
    </source>
</evidence>
<dbReference type="InterPro" id="IPR036052">
    <property type="entry name" value="TrpB-like_PALP_sf"/>
</dbReference>
<protein>
    <submittedName>
        <fullName evidence="1">Uncharacterized protein</fullName>
    </submittedName>
</protein>
<dbReference type="PANTHER" id="PTHR42937">
    <property type="match status" value="1"/>
</dbReference>
<dbReference type="Gene3D" id="3.40.50.1100">
    <property type="match status" value="1"/>
</dbReference>
<gene>
    <name evidence="1" type="ORF">HUG15_04545</name>
</gene>
<dbReference type="EMBL" id="CP054705">
    <property type="protein sequence ID" value="QQK74942.1"/>
    <property type="molecule type" value="Genomic_DNA"/>
</dbReference>
<dbReference type="PANTHER" id="PTHR42937:SF1">
    <property type="entry name" value="DIAMINOPROPIONATE AMMONIA-LYASE"/>
    <property type="match status" value="1"/>
</dbReference>
<dbReference type="Proteomes" id="UP000595823">
    <property type="component" value="Chromosome"/>
</dbReference>
<dbReference type="AlphaFoldDB" id="A0A7T7CAI8"/>
<keyword evidence="2" id="KW-1185">Reference proteome</keyword>
<sequence length="85" mass="9328">MPTDHPTVNPEAMRRAATFHKSVPGYAATPLYELEAFVDDLGIADLAVKDESVRFEQGSFKVLDSTYVLAAFFAEKEAIDTFDAA</sequence>